<name>A0AAD7GAL1_MYCRO</name>
<reference evidence="1" key="1">
    <citation type="submission" date="2023-03" db="EMBL/GenBank/DDBJ databases">
        <title>Massive genome expansion in bonnet fungi (Mycena s.s.) driven by repeated elements and novel gene families across ecological guilds.</title>
        <authorList>
            <consortium name="Lawrence Berkeley National Laboratory"/>
            <person name="Harder C.B."/>
            <person name="Miyauchi S."/>
            <person name="Viragh M."/>
            <person name="Kuo A."/>
            <person name="Thoen E."/>
            <person name="Andreopoulos B."/>
            <person name="Lu D."/>
            <person name="Skrede I."/>
            <person name="Drula E."/>
            <person name="Henrissat B."/>
            <person name="Morin E."/>
            <person name="Kohler A."/>
            <person name="Barry K."/>
            <person name="LaButti K."/>
            <person name="Morin E."/>
            <person name="Salamov A."/>
            <person name="Lipzen A."/>
            <person name="Mereny Z."/>
            <person name="Hegedus B."/>
            <person name="Baldrian P."/>
            <person name="Stursova M."/>
            <person name="Weitz H."/>
            <person name="Taylor A."/>
            <person name="Grigoriev I.V."/>
            <person name="Nagy L.G."/>
            <person name="Martin F."/>
            <person name="Kauserud H."/>
        </authorList>
    </citation>
    <scope>NUCLEOTIDE SEQUENCE</scope>
    <source>
        <strain evidence="1">CBHHK067</strain>
    </source>
</reference>
<dbReference type="EMBL" id="JARKIE010000165">
    <property type="protein sequence ID" value="KAJ7672813.1"/>
    <property type="molecule type" value="Genomic_DNA"/>
</dbReference>
<dbReference type="AlphaFoldDB" id="A0AAD7GAL1"/>
<protein>
    <submittedName>
        <fullName evidence="1">Uncharacterized protein</fullName>
    </submittedName>
</protein>
<evidence type="ECO:0000313" key="1">
    <source>
        <dbReference type="EMBL" id="KAJ7672813.1"/>
    </source>
</evidence>
<comment type="caution">
    <text evidence="1">The sequence shown here is derived from an EMBL/GenBank/DDBJ whole genome shotgun (WGS) entry which is preliminary data.</text>
</comment>
<sequence length="111" mass="12977">MFVLLAGPSSRLVFLWPDPFKTQDCCFQMTSHSGGLRRHAQMKTPLDGRLRDSKKCQVSSNKLLEGSWMRRQEQEDTCRRSVIPAVGNQAPTTIRRRRYFTMTRWSRTRSL</sequence>
<dbReference type="Proteomes" id="UP001221757">
    <property type="component" value="Unassembled WGS sequence"/>
</dbReference>
<proteinExistence type="predicted"/>
<evidence type="ECO:0000313" key="2">
    <source>
        <dbReference type="Proteomes" id="UP001221757"/>
    </source>
</evidence>
<accession>A0AAD7GAL1</accession>
<gene>
    <name evidence="1" type="ORF">B0H17DRAFT_173666</name>
</gene>
<organism evidence="1 2">
    <name type="scientific">Mycena rosella</name>
    <name type="common">Pink bonnet</name>
    <name type="synonym">Agaricus rosellus</name>
    <dbReference type="NCBI Taxonomy" id="1033263"/>
    <lineage>
        <taxon>Eukaryota</taxon>
        <taxon>Fungi</taxon>
        <taxon>Dikarya</taxon>
        <taxon>Basidiomycota</taxon>
        <taxon>Agaricomycotina</taxon>
        <taxon>Agaricomycetes</taxon>
        <taxon>Agaricomycetidae</taxon>
        <taxon>Agaricales</taxon>
        <taxon>Marasmiineae</taxon>
        <taxon>Mycenaceae</taxon>
        <taxon>Mycena</taxon>
    </lineage>
</organism>
<keyword evidence="2" id="KW-1185">Reference proteome</keyword>